<accession>A0A1Q2L0V2</accession>
<feature type="region of interest" description="Disordered" evidence="1">
    <location>
        <begin position="1"/>
        <end position="24"/>
    </location>
</feature>
<proteinExistence type="predicted"/>
<evidence type="ECO:0000256" key="2">
    <source>
        <dbReference type="SAM" id="Phobius"/>
    </source>
</evidence>
<dbReference type="RefSeq" id="WP_077589575.1">
    <property type="nucleotide sequence ID" value="NZ_CP019640.1"/>
</dbReference>
<name>A0A1Q2L0V2_9BACL</name>
<organism evidence="3 4">
    <name type="scientific">Planococcus lenghuensis</name>
    <dbReference type="NCBI Taxonomy" id="2213202"/>
    <lineage>
        <taxon>Bacteria</taxon>
        <taxon>Bacillati</taxon>
        <taxon>Bacillota</taxon>
        <taxon>Bacilli</taxon>
        <taxon>Bacillales</taxon>
        <taxon>Caryophanaceae</taxon>
        <taxon>Planococcus</taxon>
    </lineage>
</organism>
<evidence type="ECO:0000256" key="1">
    <source>
        <dbReference type="SAM" id="MobiDB-lite"/>
    </source>
</evidence>
<keyword evidence="2" id="KW-0812">Transmembrane</keyword>
<gene>
    <name evidence="3" type="ORF">B0X71_11705</name>
</gene>
<protein>
    <submittedName>
        <fullName evidence="3">Uncharacterized protein</fullName>
    </submittedName>
</protein>
<feature type="compositionally biased region" description="Basic and acidic residues" evidence="1">
    <location>
        <begin position="1"/>
        <end position="12"/>
    </location>
</feature>
<reference evidence="3 4" key="1">
    <citation type="submission" date="2017-02" db="EMBL/GenBank/DDBJ databases">
        <title>The complete genomic sequence of a novel cold adapted crude oil-degrading bacterium Planococcus qaidamina Y42.</title>
        <authorList>
            <person name="Yang R."/>
        </authorList>
    </citation>
    <scope>NUCLEOTIDE SEQUENCE [LARGE SCALE GENOMIC DNA]</scope>
    <source>
        <strain evidence="3 4">Y42</strain>
    </source>
</reference>
<sequence>MHDLDSGDRKPAQDPTPNEPSRKRSLYGCLGAILLLVLILVLFGACALIGGEEEEAQNTYLASIKNEVAVFVAREYIA</sequence>
<keyword evidence="2" id="KW-1133">Transmembrane helix</keyword>
<feature type="transmembrane region" description="Helical" evidence="2">
    <location>
        <begin position="26"/>
        <end position="50"/>
    </location>
</feature>
<dbReference type="Proteomes" id="UP000188184">
    <property type="component" value="Chromosome"/>
</dbReference>
<dbReference type="KEGG" id="pmar:B0X71_11705"/>
<evidence type="ECO:0000313" key="3">
    <source>
        <dbReference type="EMBL" id="AQQ53677.1"/>
    </source>
</evidence>
<evidence type="ECO:0000313" key="4">
    <source>
        <dbReference type="Proteomes" id="UP000188184"/>
    </source>
</evidence>
<dbReference type="AlphaFoldDB" id="A0A1Q2L0V2"/>
<dbReference type="EMBL" id="CP019640">
    <property type="protein sequence ID" value="AQQ53677.1"/>
    <property type="molecule type" value="Genomic_DNA"/>
</dbReference>
<keyword evidence="4" id="KW-1185">Reference proteome</keyword>
<keyword evidence="2" id="KW-0472">Membrane</keyword>
<dbReference type="OrthoDB" id="9995493at2"/>